<comment type="caution">
    <text evidence="2">The sequence shown here is derived from an EMBL/GenBank/DDBJ whole genome shotgun (WGS) entry which is preliminary data.</text>
</comment>
<feature type="compositionally biased region" description="Pro residues" evidence="1">
    <location>
        <begin position="300"/>
        <end position="315"/>
    </location>
</feature>
<accession>A0ABT3SF82</accession>
<evidence type="ECO:0000313" key="2">
    <source>
        <dbReference type="EMBL" id="MCX2937779.1"/>
    </source>
</evidence>
<reference evidence="2 3" key="1">
    <citation type="submission" date="2022-11" db="EMBL/GenBank/DDBJ databases">
        <title>Mycobacterium sp. nov.</title>
        <authorList>
            <person name="Papic B."/>
            <person name="Spicic S."/>
            <person name="Duvnjak S."/>
        </authorList>
    </citation>
    <scope>NUCLEOTIDE SEQUENCE [LARGE SCALE GENOMIC DNA]</scope>
    <source>
        <strain evidence="2 3">CVI_P4</strain>
    </source>
</reference>
<dbReference type="EMBL" id="JAPJDO010000010">
    <property type="protein sequence ID" value="MCX2937779.1"/>
    <property type="molecule type" value="Genomic_DNA"/>
</dbReference>
<dbReference type="RefSeq" id="WP_265997437.1">
    <property type="nucleotide sequence ID" value="NZ_JAPJDN010000010.1"/>
</dbReference>
<gene>
    <name evidence="2" type="ORF">ORI27_13805</name>
</gene>
<name>A0ABT3SF82_9MYCO</name>
<sequence>MTAALDVRPDPHLTPVPMRPADAAIAMLEAHAQMMDMAYSLAVKMCNTKLVPTRFFRKPEDATAAILYGAELGLNPIQSLQRVIPIHGMPTLEALTMVALLHARGYTIKTITESETVAEVHGWKPGRSPDSDQPDATCAYTIERAIRARYVPQPATPDSKMRPEVDSDWVTVTKSGDDWSKTSVVGNMQYITDPTSMLLAKARTKVCKEIAPEVLLGIASSTEDQRDSRFDDDEPARATAERVQGSDEPITVDEVDVNEPTSPPASRLADKIKPAPDPQEPTAEPDESDPEPAPESQGDVPPPPEPESMPEPATSPPKATAKTKTGQDKPTMTAMRRSLEGRLFKLLGQLKVTDREDRIHLYRATLERPDVNSTDDLDDVEVTRVADQLYRWQKDGVADDEIREILNAATYAEENNTADSDQTQEQS</sequence>
<dbReference type="Proteomes" id="UP001300745">
    <property type="component" value="Unassembled WGS sequence"/>
</dbReference>
<evidence type="ECO:0000256" key="1">
    <source>
        <dbReference type="SAM" id="MobiDB-lite"/>
    </source>
</evidence>
<feature type="region of interest" description="Disordered" evidence="1">
    <location>
        <begin position="222"/>
        <end position="332"/>
    </location>
</feature>
<keyword evidence="3" id="KW-1185">Reference proteome</keyword>
<evidence type="ECO:0000313" key="3">
    <source>
        <dbReference type="Proteomes" id="UP001300745"/>
    </source>
</evidence>
<organism evidence="2 3">
    <name type="scientific">Mycobacterium pinniadriaticum</name>
    <dbReference type="NCBI Taxonomy" id="2994102"/>
    <lineage>
        <taxon>Bacteria</taxon>
        <taxon>Bacillati</taxon>
        <taxon>Actinomycetota</taxon>
        <taxon>Actinomycetes</taxon>
        <taxon>Mycobacteriales</taxon>
        <taxon>Mycobacteriaceae</taxon>
        <taxon>Mycobacterium</taxon>
    </lineage>
</organism>
<proteinExistence type="predicted"/>
<protein>
    <submittedName>
        <fullName evidence="2">Uncharacterized protein</fullName>
    </submittedName>
</protein>
<feature type="compositionally biased region" description="Basic and acidic residues" evidence="1">
    <location>
        <begin position="223"/>
        <end position="240"/>
    </location>
</feature>
<feature type="compositionally biased region" description="Acidic residues" evidence="1">
    <location>
        <begin position="283"/>
        <end position="292"/>
    </location>
</feature>